<feature type="domain" description="Type II secretion system protein GspF" evidence="11">
    <location>
        <begin position="66"/>
        <end position="189"/>
    </location>
</feature>
<dbReference type="AlphaFoldDB" id="A0A1U7M9J9"/>
<keyword evidence="6 9" id="KW-0812">Transmembrane</keyword>
<evidence type="ECO:0000256" key="2">
    <source>
        <dbReference type="ARBA" id="ARBA00005745"/>
    </source>
</evidence>
<dbReference type="InterPro" id="IPR042094">
    <property type="entry name" value="T2SS_GspF_sf"/>
</dbReference>
<evidence type="ECO:0000256" key="10">
    <source>
        <dbReference type="SAM" id="Phobius"/>
    </source>
</evidence>
<dbReference type="PANTHER" id="PTHR30012">
    <property type="entry name" value="GENERAL SECRETION PATHWAY PROTEIN"/>
    <property type="match status" value="1"/>
</dbReference>
<evidence type="ECO:0000256" key="7">
    <source>
        <dbReference type="ARBA" id="ARBA00022989"/>
    </source>
</evidence>
<evidence type="ECO:0000313" key="13">
    <source>
        <dbReference type="Proteomes" id="UP000186112"/>
    </source>
</evidence>
<keyword evidence="4" id="KW-1003">Cell membrane</keyword>
<dbReference type="Pfam" id="PF00482">
    <property type="entry name" value="T2SSF"/>
    <property type="match status" value="2"/>
</dbReference>
<evidence type="ECO:0000256" key="9">
    <source>
        <dbReference type="RuleBase" id="RU003923"/>
    </source>
</evidence>
<feature type="domain" description="Type II secretion system protein GspF" evidence="11">
    <location>
        <begin position="269"/>
        <end position="391"/>
    </location>
</feature>
<evidence type="ECO:0000313" key="12">
    <source>
        <dbReference type="EMBL" id="OLS03920.1"/>
    </source>
</evidence>
<feature type="transmembrane region" description="Helical" evidence="10">
    <location>
        <begin position="166"/>
        <end position="192"/>
    </location>
</feature>
<dbReference type="PANTHER" id="PTHR30012:SF0">
    <property type="entry name" value="TYPE II SECRETION SYSTEM PROTEIN F-RELATED"/>
    <property type="match status" value="1"/>
</dbReference>
<accession>A0A1U7M9J9</accession>
<organism evidence="12 13">
    <name type="scientific">Tissierella creatinophila DSM 6911</name>
    <dbReference type="NCBI Taxonomy" id="1123403"/>
    <lineage>
        <taxon>Bacteria</taxon>
        <taxon>Bacillati</taxon>
        <taxon>Bacillota</taxon>
        <taxon>Tissierellia</taxon>
        <taxon>Tissierellales</taxon>
        <taxon>Tissierellaceae</taxon>
        <taxon>Tissierella</taxon>
    </lineage>
</organism>
<comment type="caution">
    <text evidence="12">The sequence shown here is derived from an EMBL/GenBank/DDBJ whole genome shotgun (WGS) entry which is preliminary data.</text>
</comment>
<dbReference type="Proteomes" id="UP000186112">
    <property type="component" value="Unassembled WGS sequence"/>
</dbReference>
<dbReference type="GO" id="GO:0005886">
    <property type="term" value="C:plasma membrane"/>
    <property type="evidence" value="ECO:0007669"/>
    <property type="project" value="UniProtKB-SubCell"/>
</dbReference>
<keyword evidence="3 9" id="KW-0813">Transport</keyword>
<evidence type="ECO:0000256" key="4">
    <source>
        <dbReference type="ARBA" id="ARBA00022475"/>
    </source>
</evidence>
<dbReference type="InterPro" id="IPR001992">
    <property type="entry name" value="T2SS_GspF/T4SS_PilC_CS"/>
</dbReference>
<dbReference type="InterPro" id="IPR003004">
    <property type="entry name" value="GspF/PilC"/>
</dbReference>
<dbReference type="PROSITE" id="PS00874">
    <property type="entry name" value="T2SP_F"/>
    <property type="match status" value="1"/>
</dbReference>
<keyword evidence="5" id="KW-0997">Cell inner membrane</keyword>
<dbReference type="RefSeq" id="WP_075724024.1">
    <property type="nucleotide sequence ID" value="NZ_LTDM01000001.1"/>
</dbReference>
<feature type="transmembrane region" description="Helical" evidence="10">
    <location>
        <begin position="372"/>
        <end position="393"/>
    </location>
</feature>
<dbReference type="PRINTS" id="PR00812">
    <property type="entry name" value="BCTERIALGSPF"/>
</dbReference>
<dbReference type="Gene3D" id="1.20.81.30">
    <property type="entry name" value="Type II secretion system (T2SS), domain F"/>
    <property type="match status" value="2"/>
</dbReference>
<evidence type="ECO:0000259" key="11">
    <source>
        <dbReference type="Pfam" id="PF00482"/>
    </source>
</evidence>
<dbReference type="EMBL" id="LTDM01000001">
    <property type="protein sequence ID" value="OLS03920.1"/>
    <property type="molecule type" value="Genomic_DNA"/>
</dbReference>
<evidence type="ECO:0000256" key="3">
    <source>
        <dbReference type="ARBA" id="ARBA00022448"/>
    </source>
</evidence>
<proteinExistence type="inferred from homology"/>
<gene>
    <name evidence="12" type="primary">epsF</name>
    <name evidence="12" type="ORF">TICRE_00470</name>
</gene>
<protein>
    <submittedName>
        <fullName evidence="12">Type II secretion system protein F</fullName>
    </submittedName>
</protein>
<keyword evidence="7 10" id="KW-1133">Transmembrane helix</keyword>
<reference evidence="12 13" key="1">
    <citation type="submission" date="2016-02" db="EMBL/GenBank/DDBJ databases">
        <title>Genome sequence of Tissierella creatinophila DSM 6911.</title>
        <authorList>
            <person name="Poehlein A."/>
            <person name="Daniel R."/>
        </authorList>
    </citation>
    <scope>NUCLEOTIDE SEQUENCE [LARGE SCALE GENOMIC DNA]</scope>
    <source>
        <strain evidence="12 13">DSM 6911</strain>
    </source>
</reference>
<comment type="subcellular location">
    <subcellularLocation>
        <location evidence="1">Cell inner membrane</location>
        <topology evidence="1">Multi-pass membrane protein</topology>
    </subcellularLocation>
    <subcellularLocation>
        <location evidence="9">Cell membrane</location>
        <topology evidence="9">Multi-pass membrane protein</topology>
    </subcellularLocation>
</comment>
<comment type="similarity">
    <text evidence="2 9">Belongs to the GSP F family.</text>
</comment>
<evidence type="ECO:0000256" key="8">
    <source>
        <dbReference type="ARBA" id="ARBA00023136"/>
    </source>
</evidence>
<dbReference type="OrthoDB" id="9805682at2"/>
<sequence>MIYKYKAINGNGEIVEGFFESSSESEVINMLKNEEYMPISVEKDIEKSAKIEIRTSKVKKKDLAIFCRQFYTMVDAGISIIRCLDILSVQTENKTLKKSLESIYIDLQKGITLSGAMKRHEKTFPPILINMIEAGEVSGNLDNILERMAVHFEKENKLESKIKSALIYPVVLIVVSIAVVIFMLVGVMPTFIEMFENSGAELPSITLLLLNSSKFLQRYWYLIFGGIAALSFLFIYYKSTKEGKKALALLKIKTPFIKITNQKIITSRFTRTLSTLMSSGIPLLEALEIVGNIVNNAVIKERLQDGMEGIKKGVSLSKTIRDMEVFPPMVYSMVNIGEESGSLDNILIKTADFYDEEVELSLQKMTTLIEPVLLIAMSVVIGFIVIAMALPMFDLVNTI</sequence>
<name>A0A1U7M9J9_TISCR</name>
<keyword evidence="8 10" id="KW-0472">Membrane</keyword>
<dbReference type="FunFam" id="1.20.81.30:FF:000001">
    <property type="entry name" value="Type II secretion system protein F"/>
    <property type="match status" value="2"/>
</dbReference>
<evidence type="ECO:0000256" key="6">
    <source>
        <dbReference type="ARBA" id="ARBA00022692"/>
    </source>
</evidence>
<dbReference type="InterPro" id="IPR018076">
    <property type="entry name" value="T2SS_GspF_dom"/>
</dbReference>
<dbReference type="GO" id="GO:0009306">
    <property type="term" value="P:protein secretion"/>
    <property type="evidence" value="ECO:0007669"/>
    <property type="project" value="InterPro"/>
</dbReference>
<evidence type="ECO:0000256" key="5">
    <source>
        <dbReference type="ARBA" id="ARBA00022519"/>
    </source>
</evidence>
<keyword evidence="13" id="KW-1185">Reference proteome</keyword>
<evidence type="ECO:0000256" key="1">
    <source>
        <dbReference type="ARBA" id="ARBA00004429"/>
    </source>
</evidence>
<feature type="transmembrane region" description="Helical" evidence="10">
    <location>
        <begin position="219"/>
        <end position="237"/>
    </location>
</feature>